<dbReference type="RefSeq" id="WP_055144806.1">
    <property type="nucleotide sequence ID" value="NZ_JXSZ01000005.1"/>
</dbReference>
<name>A0A0P7BGC3_9BACT</name>
<keyword evidence="2" id="KW-1185">Reference proteome</keyword>
<protein>
    <submittedName>
        <fullName evidence="1">Uncharacterized protein</fullName>
    </submittedName>
</protein>
<comment type="caution">
    <text evidence="1">The sequence shown here is derived from an EMBL/GenBank/DDBJ whole genome shotgun (WGS) entry which is preliminary data.</text>
</comment>
<evidence type="ECO:0000313" key="2">
    <source>
        <dbReference type="Proteomes" id="UP000050454"/>
    </source>
</evidence>
<sequence length="2134" mass="247358">MTNKRIPEAAESNAGDDFHVLWALKKSFELLDFNPEALKLLVLEGIDPSDSQEIDTTGTKFLGVDLTEYYGGSNFQDAKKVVLSQLKYSTRKAGDNWTFYGLYEGKKSGSHLGSVINRLARSFKSLKDNYGDGELGNKLIIKFISNRKFNPNQLGFLNTVKNDLKRSKKLTQKQISNYPKALSDALTKMRSASELNLSDFSNFIRILDLSECGVESSYGQDIEIVNRIKKLGYRRSNLSNHLYRFIINAMLPNAMNEGSNKIVVEDLLHCLDTSMSMLFPVRKRIDEVKNIVKREQTDEIIDLIANSGSNKPICLQGGAGVGKSTCTQLLERDSPPEMKILTFDCYGGGDYLNGSDKRHLHKEALVQISNELAISYGSSFLANRELEPYMILREFRKRIEEVCQILQSTTDSILVLIIDAADNSISAAEHYGEKSFVTDILCEQFPENFRLVLTSRISRVNTLSLPYEHTLFTIKPFSIQETKQFLKGYMYDFDDKFIEQFHELSHGIPRVQFYSIDLISKGVHEIIDYLEPNGKTVDELIRDKINLAVKRLGPTGQITVDKFFKTLIALPRPIPIDIVVQVSELDLSTVNDLYTDIWDGLILSSDSYFSFRDEDFENFVRSSYVPTEKIRRTISDLLLERKDEDWYAATNLGKALFISKQYDQLLKLIEDESNIIPITDPVKAKEIFIDRVKLALRGCSHKEERLTPMKVLLIASEALKADAALNQLLVENRGLIFELDSLSRSLENYTKPIRHVRMEPLNGFYFSTLLSRLGTDPDLASQNLMNADKWVNWWSKKINDEEEENNYTGIESLDISYGLEAHFRIFGAKKAKRWLFRWNPKEHWAEIADFTIQRILKSENLDQLKGNSESTFKLPVGIQLWLIKNRRGKDISNFDFERIYNVISAYLSRVNSLTEQMASAIISFCELFSENRKEEVLRLLKRFSVVIPKYISISFGQVEGTNIVFENYFRRAGLINSLSPDKIITTDSVLDEVFGPKEKRIKNRTSETSNYYHFISFGLSIYNLRASTFSNYSDESLRSEFLSICTKMKNDHFLRYSDRLRAPEKLQFLAVALADVLPCVSKKRDCLKRLLVSFQNYEQNVISLRVALAEKLSGLEGMSSLLFDPLIKEAQREIHERTWSSQEWIGWFVRFAKIFLSHDNDLSRFYFNEAVSAVSEVDLEAMDNIRFISSLTNHTSKSKEPVLALKFSQYLKFSMDALSGYDKFPLKEGLNTIAELDLLTALKILCQWDHQGDLEVEDFLDVILKVSLKKESLDPEFCIHLIDLCNPRRTYDEDLEIILLKKLLDNHSFKEQNEFTKSQLEKIERFSRDHYMFGKLYSFFKEDSNLSSEVKEKLLNYYNFLREADESWKEPSFHSNSEKLKENLNEYRLLAETVELTSKHSLEGALNEIRSKERVGSSYPDTKSFWGFVKDRVKTSEYVSHLNAISEIDKLYLNDWDYQELIEERINDWIDYPLVDTWARSNFSKVLRRLLIPSLKREYGFQIGKIYSLAKAFRVSDEVIGNELLDVLPDIVDSLTTRHILDLCFILKNGLTSSSSNELLEWTINRWFSQISREEISDAVTIDNVEEAIALVIRYMLGQPDKRRRWIAVHTLKELIISGNKTVLSYLLKWQNDVSCSDFQKKEHTFFWMSAKLYLWICINRVSFDNHQLLKEYKEYFLAEIQSTDFPHALILFFVKGACQNFIKNDPDFFTIDECKTIDSCLVSQFEPVNEKRYIREQRKYSSKNGDWKFHFDSMDTLPYWYSPLGRVFNLTEYDVADLSDKYITESWGYLGNALEDNHVIIDSYNESYLTSNRQGNLPAIENLQKYYEYHAMFCSATELLRKEPLYIDEFDGNSGKWENWIGTWAGSELGGFLLSEYRDSIPPKFTFEIESSINVNDWIKNIRTKEYDQIVGIENNSLNKKVFVYGEYSKHRNDIWEKVDISSAIVSPKTSKALMRALHSTQNWYEDGFPYEDEYDNDIDGSNMKVEEFEFIGWIKQIYVGLRCEQEFDSFANELKPFFYSFDNIVKELYEIQSDDIGKSFFCENLKIGEIKNWDNTHKRIRGNTIGYSGNTFEVDSSFLLSFLRKVGFDLLLECRVKRYERNEVSSSYSEDSSIKARKFYLISSNGTVNTLG</sequence>
<proteinExistence type="predicted"/>
<gene>
    <name evidence="1" type="ORF">AFM12_05585</name>
</gene>
<accession>A0A0P7BGC3</accession>
<dbReference type="SUPFAM" id="SSF52540">
    <property type="entry name" value="P-loop containing nucleoside triphosphate hydrolases"/>
    <property type="match status" value="1"/>
</dbReference>
<dbReference type="PATRIC" id="fig|1605367.3.peg.2477"/>
<dbReference type="OrthoDB" id="4770405at2"/>
<dbReference type="InterPro" id="IPR027417">
    <property type="entry name" value="P-loop_NTPase"/>
</dbReference>
<evidence type="ECO:0000313" key="1">
    <source>
        <dbReference type="EMBL" id="KPM50021.1"/>
    </source>
</evidence>
<organism evidence="1 2">
    <name type="scientific">Jiulongibacter sediminis</name>
    <dbReference type="NCBI Taxonomy" id="1605367"/>
    <lineage>
        <taxon>Bacteria</taxon>
        <taxon>Pseudomonadati</taxon>
        <taxon>Bacteroidota</taxon>
        <taxon>Cytophagia</taxon>
        <taxon>Cytophagales</taxon>
        <taxon>Leadbetterellaceae</taxon>
        <taxon>Jiulongibacter</taxon>
    </lineage>
</organism>
<reference evidence="1 2" key="1">
    <citation type="submission" date="2015-07" db="EMBL/GenBank/DDBJ databases">
        <title>The draft genome sequence of Leadbetterella sp. JN14-9.</title>
        <authorList>
            <person name="Liu Y."/>
            <person name="Du J."/>
            <person name="Shao Z."/>
        </authorList>
    </citation>
    <scope>NUCLEOTIDE SEQUENCE [LARGE SCALE GENOMIC DNA]</scope>
    <source>
        <strain evidence="1 2">JN14-9</strain>
    </source>
</reference>
<dbReference type="EMBL" id="LGTQ01000005">
    <property type="protein sequence ID" value="KPM50021.1"/>
    <property type="molecule type" value="Genomic_DNA"/>
</dbReference>
<dbReference type="STRING" id="1605367.AFM12_05585"/>
<dbReference type="Proteomes" id="UP000050454">
    <property type="component" value="Unassembled WGS sequence"/>
</dbReference>